<dbReference type="GO" id="GO:0005524">
    <property type="term" value="F:ATP binding"/>
    <property type="evidence" value="ECO:0007669"/>
    <property type="project" value="UniProtKB-KW"/>
</dbReference>
<dbReference type="Gene3D" id="3.30.565.10">
    <property type="entry name" value="Histidine kinase-like ATPase, C-terminal domain"/>
    <property type="match status" value="1"/>
</dbReference>
<organism evidence="11 12">
    <name type="scientific">Agrococcus jejuensis</name>
    <dbReference type="NCBI Taxonomy" id="399736"/>
    <lineage>
        <taxon>Bacteria</taxon>
        <taxon>Bacillati</taxon>
        <taxon>Actinomycetota</taxon>
        <taxon>Actinomycetes</taxon>
        <taxon>Micrococcales</taxon>
        <taxon>Microbacteriaceae</taxon>
        <taxon>Agrococcus</taxon>
    </lineage>
</organism>
<keyword evidence="9" id="KW-0472">Membrane</keyword>
<dbReference type="InterPro" id="IPR003594">
    <property type="entry name" value="HATPase_dom"/>
</dbReference>
<keyword evidence="6 11" id="KW-0418">Kinase</keyword>
<dbReference type="OrthoDB" id="227596at2"/>
<evidence type="ECO:0000256" key="4">
    <source>
        <dbReference type="ARBA" id="ARBA00022679"/>
    </source>
</evidence>
<dbReference type="AlphaFoldDB" id="A0A1G8C3T9"/>
<dbReference type="SMART" id="SM00387">
    <property type="entry name" value="HATPase_c"/>
    <property type="match status" value="1"/>
</dbReference>
<keyword evidence="8" id="KW-0902">Two-component regulatory system</keyword>
<name>A0A1G8C3T9_9MICO</name>
<evidence type="ECO:0000313" key="12">
    <source>
        <dbReference type="Proteomes" id="UP000198822"/>
    </source>
</evidence>
<dbReference type="STRING" id="399736.SAMN04489720_1153"/>
<evidence type="ECO:0000256" key="3">
    <source>
        <dbReference type="ARBA" id="ARBA00022553"/>
    </source>
</evidence>
<keyword evidence="4" id="KW-0808">Transferase</keyword>
<dbReference type="Pfam" id="PF07730">
    <property type="entry name" value="HisKA_3"/>
    <property type="match status" value="1"/>
</dbReference>
<dbReference type="Gene3D" id="1.20.5.1930">
    <property type="match status" value="1"/>
</dbReference>
<sequence>MPHLRPSRLAIVGAVVSFVLVTSAGIGRVAVLSRMDATWRQVELAHLVPAFAVASIGAGAVASLGLLAIDRWPRAATLVVVVAATATWILVPWPPPLGALPYAFAIVLAVRRGAAMWAVGGIVGSLTVTVVAIAVTGLSRGWIVGTVMTCVALTIVLVISTARRARREQDRVAREQADEQARTRHAREREAMARELHDVLAHSLSSISVQANVALHLADREPARATEALSTIRDTSRQALDDVRHMLGVLRGEADGPLVPEASLDALDAIVASATGMGIRVELDDALHPRPSTATQSAIVRIVREALTNAARHAPGAHVTVSLAREADAVRAAIVDDGPASAGQSSPGAGTGILGMRERAALLGGTLDAAPRGRGFAVVATFPEGLA</sequence>
<dbReference type="InterPro" id="IPR050482">
    <property type="entry name" value="Sensor_HK_TwoCompSys"/>
</dbReference>
<keyword evidence="9" id="KW-0812">Transmembrane</keyword>
<keyword evidence="9" id="KW-1133">Transmembrane helix</keyword>
<dbReference type="InterPro" id="IPR036890">
    <property type="entry name" value="HATPase_C_sf"/>
</dbReference>
<dbReference type="Proteomes" id="UP000198822">
    <property type="component" value="Chromosome I"/>
</dbReference>
<dbReference type="Pfam" id="PF02518">
    <property type="entry name" value="HATPase_c"/>
    <property type="match status" value="1"/>
</dbReference>
<keyword evidence="3" id="KW-0597">Phosphoprotein</keyword>
<evidence type="ECO:0000313" key="11">
    <source>
        <dbReference type="EMBL" id="SDH39968.1"/>
    </source>
</evidence>
<evidence type="ECO:0000256" key="5">
    <source>
        <dbReference type="ARBA" id="ARBA00022741"/>
    </source>
</evidence>
<comment type="catalytic activity">
    <reaction evidence="1">
        <text>ATP + protein L-histidine = ADP + protein N-phospho-L-histidine.</text>
        <dbReference type="EC" id="2.7.13.3"/>
    </reaction>
</comment>
<evidence type="ECO:0000256" key="9">
    <source>
        <dbReference type="SAM" id="Phobius"/>
    </source>
</evidence>
<accession>A0A1G8C3T9</accession>
<feature type="transmembrane region" description="Helical" evidence="9">
    <location>
        <begin position="142"/>
        <end position="162"/>
    </location>
</feature>
<evidence type="ECO:0000259" key="10">
    <source>
        <dbReference type="SMART" id="SM00387"/>
    </source>
</evidence>
<keyword evidence="7" id="KW-0067">ATP-binding</keyword>
<evidence type="ECO:0000256" key="1">
    <source>
        <dbReference type="ARBA" id="ARBA00000085"/>
    </source>
</evidence>
<dbReference type="SUPFAM" id="SSF55874">
    <property type="entry name" value="ATPase domain of HSP90 chaperone/DNA topoisomerase II/histidine kinase"/>
    <property type="match status" value="1"/>
</dbReference>
<dbReference type="EMBL" id="LT629695">
    <property type="protein sequence ID" value="SDH39968.1"/>
    <property type="molecule type" value="Genomic_DNA"/>
</dbReference>
<evidence type="ECO:0000256" key="2">
    <source>
        <dbReference type="ARBA" id="ARBA00012438"/>
    </source>
</evidence>
<evidence type="ECO:0000256" key="7">
    <source>
        <dbReference type="ARBA" id="ARBA00022840"/>
    </source>
</evidence>
<feature type="transmembrane region" description="Helical" evidence="9">
    <location>
        <begin position="48"/>
        <end position="69"/>
    </location>
</feature>
<dbReference type="GO" id="GO:0000155">
    <property type="term" value="F:phosphorelay sensor kinase activity"/>
    <property type="evidence" value="ECO:0007669"/>
    <property type="project" value="InterPro"/>
</dbReference>
<evidence type="ECO:0000256" key="6">
    <source>
        <dbReference type="ARBA" id="ARBA00022777"/>
    </source>
</evidence>
<dbReference type="InterPro" id="IPR011712">
    <property type="entry name" value="Sig_transdc_His_kin_sub3_dim/P"/>
</dbReference>
<gene>
    <name evidence="11" type="ORF">SAMN04489720_1153</name>
</gene>
<dbReference type="PANTHER" id="PTHR24421">
    <property type="entry name" value="NITRATE/NITRITE SENSOR PROTEIN NARX-RELATED"/>
    <property type="match status" value="1"/>
</dbReference>
<dbReference type="CDD" id="cd16917">
    <property type="entry name" value="HATPase_UhpB-NarQ-NarX-like"/>
    <property type="match status" value="1"/>
</dbReference>
<dbReference type="EC" id="2.7.13.3" evidence="2"/>
<dbReference type="GO" id="GO:0046983">
    <property type="term" value="F:protein dimerization activity"/>
    <property type="evidence" value="ECO:0007669"/>
    <property type="project" value="InterPro"/>
</dbReference>
<protein>
    <recommendedName>
        <fullName evidence="2">histidine kinase</fullName>
        <ecNumber evidence="2">2.7.13.3</ecNumber>
    </recommendedName>
</protein>
<dbReference type="PANTHER" id="PTHR24421:SF10">
    <property type="entry name" value="NITRATE_NITRITE SENSOR PROTEIN NARQ"/>
    <property type="match status" value="1"/>
</dbReference>
<feature type="domain" description="Histidine kinase/HSP90-like ATPase" evidence="10">
    <location>
        <begin position="294"/>
        <end position="386"/>
    </location>
</feature>
<dbReference type="GO" id="GO:0016020">
    <property type="term" value="C:membrane"/>
    <property type="evidence" value="ECO:0007669"/>
    <property type="project" value="InterPro"/>
</dbReference>
<feature type="transmembrane region" description="Helical" evidence="9">
    <location>
        <begin position="114"/>
        <end position="135"/>
    </location>
</feature>
<dbReference type="RefSeq" id="WP_092503256.1">
    <property type="nucleotide sequence ID" value="NZ_LT629695.1"/>
</dbReference>
<keyword evidence="12" id="KW-1185">Reference proteome</keyword>
<proteinExistence type="predicted"/>
<keyword evidence="5" id="KW-0547">Nucleotide-binding</keyword>
<reference evidence="12" key="1">
    <citation type="submission" date="2016-10" db="EMBL/GenBank/DDBJ databases">
        <authorList>
            <person name="Varghese N."/>
            <person name="Submissions S."/>
        </authorList>
    </citation>
    <scope>NUCLEOTIDE SEQUENCE [LARGE SCALE GENOMIC DNA]</scope>
    <source>
        <strain evidence="12">DSM 22002</strain>
    </source>
</reference>
<evidence type="ECO:0000256" key="8">
    <source>
        <dbReference type="ARBA" id="ARBA00023012"/>
    </source>
</evidence>